<evidence type="ECO:0000313" key="2">
    <source>
        <dbReference type="EMBL" id="PJB81581.1"/>
    </source>
</evidence>
<gene>
    <name evidence="2" type="ORF">CO088_04755</name>
</gene>
<evidence type="ECO:0000256" key="1">
    <source>
        <dbReference type="SAM" id="Phobius"/>
    </source>
</evidence>
<feature type="transmembrane region" description="Helical" evidence="1">
    <location>
        <begin position="48"/>
        <end position="65"/>
    </location>
</feature>
<evidence type="ECO:0000313" key="3">
    <source>
        <dbReference type="Proteomes" id="UP000229236"/>
    </source>
</evidence>
<keyword evidence="1" id="KW-1133">Transmembrane helix</keyword>
<feature type="transmembrane region" description="Helical" evidence="1">
    <location>
        <begin position="92"/>
        <end position="109"/>
    </location>
</feature>
<reference evidence="3" key="1">
    <citation type="submission" date="2017-09" db="EMBL/GenBank/DDBJ databases">
        <title>Depth-based differentiation of microbial function through sediment-hosted aquifers and enrichment of novel symbionts in the deep terrestrial subsurface.</title>
        <authorList>
            <person name="Probst A.J."/>
            <person name="Ladd B."/>
            <person name="Jarett J.K."/>
            <person name="Geller-Mcgrath D.E."/>
            <person name="Sieber C.M.K."/>
            <person name="Emerson J.B."/>
            <person name="Anantharaman K."/>
            <person name="Thomas B.C."/>
            <person name="Malmstrom R."/>
            <person name="Stieglmeier M."/>
            <person name="Klingl A."/>
            <person name="Woyke T."/>
            <person name="Ryan C.M."/>
            <person name="Banfield J.F."/>
        </authorList>
    </citation>
    <scope>NUCLEOTIDE SEQUENCE [LARGE SCALE GENOMIC DNA]</scope>
</reference>
<organism evidence="2 3">
    <name type="scientific">Candidatus Yonathbacteria bacterium CG_4_9_14_0_8_um_filter_46_47</name>
    <dbReference type="NCBI Taxonomy" id="1975106"/>
    <lineage>
        <taxon>Bacteria</taxon>
        <taxon>Candidatus Yonathiibacteriota</taxon>
    </lineage>
</organism>
<dbReference type="AlphaFoldDB" id="A0A2M8D5B3"/>
<name>A0A2M8D5B3_9BACT</name>
<dbReference type="EMBL" id="PFTM01000076">
    <property type="protein sequence ID" value="PJB81581.1"/>
    <property type="molecule type" value="Genomic_DNA"/>
</dbReference>
<dbReference type="Proteomes" id="UP000229236">
    <property type="component" value="Unassembled WGS sequence"/>
</dbReference>
<feature type="non-terminal residue" evidence="2">
    <location>
        <position position="127"/>
    </location>
</feature>
<proteinExistence type="predicted"/>
<accession>A0A2M8D5B3</accession>
<protein>
    <submittedName>
        <fullName evidence="2">Uncharacterized protein</fullName>
    </submittedName>
</protein>
<comment type="caution">
    <text evidence="2">The sequence shown here is derived from an EMBL/GenBank/DDBJ whole genome shotgun (WGS) entry which is preliminary data.</text>
</comment>
<keyword evidence="1" id="KW-0812">Transmembrane</keyword>
<sequence>MGKFFSRVGLAFIVASTSLIFLALVLAWVLHGVAGQMFGFANDVVTERIIILIALSVPLLPLHLFSTKRLKKLIENPVNLEDIIFKKHLRKALWGEIVIGVFYISYGIYKGLSVIFLDKSGGASEAF</sequence>
<keyword evidence="1" id="KW-0472">Membrane</keyword>